<dbReference type="InterPro" id="IPR033378">
    <property type="entry name" value="BRICK1"/>
</dbReference>
<name>A0A3M7QF34_BRAPC</name>
<keyword evidence="4" id="KW-0175">Coiled coil</keyword>
<evidence type="ECO:0000313" key="8">
    <source>
        <dbReference type="Proteomes" id="UP000276133"/>
    </source>
</evidence>
<comment type="caution">
    <text evidence="7">The sequence shown here is derived from an EMBL/GenBank/DDBJ whole genome shotgun (WGS) entry which is preliminary data.</text>
</comment>
<gene>
    <name evidence="7" type="ORF">BpHYR1_052663</name>
</gene>
<dbReference type="GO" id="GO:0031209">
    <property type="term" value="C:SCAR complex"/>
    <property type="evidence" value="ECO:0007669"/>
    <property type="project" value="InterPro"/>
</dbReference>
<dbReference type="PANTHER" id="PTHR33668:SF1">
    <property type="entry name" value="PROTEIN BRICK1"/>
    <property type="match status" value="1"/>
</dbReference>
<dbReference type="AlphaFoldDB" id="A0A3M7QF34"/>
<dbReference type="GO" id="GO:0007015">
    <property type="term" value="P:actin filament organization"/>
    <property type="evidence" value="ECO:0007669"/>
    <property type="project" value="InterPro"/>
</dbReference>
<dbReference type="STRING" id="10195.A0A3M7QF34"/>
<feature type="region of interest" description="Disordered" evidence="6">
    <location>
        <begin position="1"/>
        <end position="25"/>
    </location>
</feature>
<keyword evidence="3" id="KW-0963">Cytoplasm</keyword>
<evidence type="ECO:0000313" key="7">
    <source>
        <dbReference type="EMBL" id="RNA09873.1"/>
    </source>
</evidence>
<dbReference type="GO" id="GO:0005856">
    <property type="term" value="C:cytoskeleton"/>
    <property type="evidence" value="ECO:0007669"/>
    <property type="project" value="UniProtKB-SubCell"/>
</dbReference>
<evidence type="ECO:0000256" key="3">
    <source>
        <dbReference type="ARBA" id="ARBA00022490"/>
    </source>
</evidence>
<accession>A0A3M7QF34</accession>
<dbReference type="EMBL" id="REGN01006353">
    <property type="protein sequence ID" value="RNA09873.1"/>
    <property type="molecule type" value="Genomic_DNA"/>
</dbReference>
<dbReference type="OrthoDB" id="1883432at2759"/>
<protein>
    <submittedName>
        <fullName evidence="7">BRICK1</fullName>
    </submittedName>
</protein>
<keyword evidence="5" id="KW-0206">Cytoskeleton</keyword>
<reference evidence="7 8" key="1">
    <citation type="journal article" date="2018" name="Sci. Rep.">
        <title>Genomic signatures of local adaptation to the degree of environmental predictability in rotifers.</title>
        <authorList>
            <person name="Franch-Gras L."/>
            <person name="Hahn C."/>
            <person name="Garcia-Roger E.M."/>
            <person name="Carmona M.J."/>
            <person name="Serra M."/>
            <person name="Gomez A."/>
        </authorList>
    </citation>
    <scope>NUCLEOTIDE SEQUENCE [LARGE SCALE GENOMIC DNA]</scope>
    <source>
        <strain evidence="7">HYR1</strain>
    </source>
</reference>
<sequence length="173" mass="19828">MSSLSSSNENSGDSRSSYYTSQQHAQMQFHLHQQQQLLIQHQQIQQQQALNLSAPRYSNQSHYQHPHLSNIFPSICTEANNYMSNNQLGLMSGMNQAPISGSYSSVQRQIQQDWNNREYTAVILSNIKKLTDFLNTFELSCRSKLATLDEKLTKLERQIDFVEAKVTKGETLN</sequence>
<dbReference type="GO" id="GO:0048870">
    <property type="term" value="P:cell motility"/>
    <property type="evidence" value="ECO:0007669"/>
    <property type="project" value="TreeGrafter"/>
</dbReference>
<evidence type="ECO:0000256" key="5">
    <source>
        <dbReference type="ARBA" id="ARBA00023212"/>
    </source>
</evidence>
<evidence type="ECO:0000256" key="4">
    <source>
        <dbReference type="ARBA" id="ARBA00023054"/>
    </source>
</evidence>
<dbReference type="GO" id="GO:0044877">
    <property type="term" value="F:protein-containing complex binding"/>
    <property type="evidence" value="ECO:0007669"/>
    <property type="project" value="InterPro"/>
</dbReference>
<dbReference type="Proteomes" id="UP000276133">
    <property type="component" value="Unassembled WGS sequence"/>
</dbReference>
<dbReference type="PANTHER" id="PTHR33668">
    <property type="entry name" value="PROTEIN BRICK1"/>
    <property type="match status" value="1"/>
</dbReference>
<proteinExistence type="inferred from homology"/>
<evidence type="ECO:0000256" key="6">
    <source>
        <dbReference type="SAM" id="MobiDB-lite"/>
    </source>
</evidence>
<comment type="similarity">
    <text evidence="2">Belongs to the BRK1 family.</text>
</comment>
<organism evidence="7 8">
    <name type="scientific">Brachionus plicatilis</name>
    <name type="common">Marine rotifer</name>
    <name type="synonym">Brachionus muelleri</name>
    <dbReference type="NCBI Taxonomy" id="10195"/>
    <lineage>
        <taxon>Eukaryota</taxon>
        <taxon>Metazoa</taxon>
        <taxon>Spiralia</taxon>
        <taxon>Gnathifera</taxon>
        <taxon>Rotifera</taxon>
        <taxon>Eurotatoria</taxon>
        <taxon>Monogononta</taxon>
        <taxon>Pseudotrocha</taxon>
        <taxon>Ploima</taxon>
        <taxon>Brachionidae</taxon>
        <taxon>Brachionus</taxon>
    </lineage>
</organism>
<dbReference type="GO" id="GO:0008064">
    <property type="term" value="P:regulation of actin polymerization or depolymerization"/>
    <property type="evidence" value="ECO:0007669"/>
    <property type="project" value="TreeGrafter"/>
</dbReference>
<keyword evidence="8" id="KW-1185">Reference proteome</keyword>
<evidence type="ECO:0000256" key="1">
    <source>
        <dbReference type="ARBA" id="ARBA00004245"/>
    </source>
</evidence>
<evidence type="ECO:0000256" key="2">
    <source>
        <dbReference type="ARBA" id="ARBA00005620"/>
    </source>
</evidence>
<dbReference type="Gene3D" id="1.20.5.110">
    <property type="match status" value="1"/>
</dbReference>
<comment type="subcellular location">
    <subcellularLocation>
        <location evidence="1">Cytoplasm</location>
        <location evidence="1">Cytoskeleton</location>
    </subcellularLocation>
</comment>